<gene>
    <name evidence="2" type="ORF">R3P38DRAFT_3184055</name>
</gene>
<comment type="caution">
    <text evidence="2">The sequence shown here is derived from an EMBL/GenBank/DDBJ whole genome shotgun (WGS) entry which is preliminary data.</text>
</comment>
<organism evidence="2 3">
    <name type="scientific">Favolaschia claudopus</name>
    <dbReference type="NCBI Taxonomy" id="2862362"/>
    <lineage>
        <taxon>Eukaryota</taxon>
        <taxon>Fungi</taxon>
        <taxon>Dikarya</taxon>
        <taxon>Basidiomycota</taxon>
        <taxon>Agaricomycotina</taxon>
        <taxon>Agaricomycetes</taxon>
        <taxon>Agaricomycetidae</taxon>
        <taxon>Agaricales</taxon>
        <taxon>Marasmiineae</taxon>
        <taxon>Mycenaceae</taxon>
        <taxon>Favolaschia</taxon>
    </lineage>
</organism>
<dbReference type="Proteomes" id="UP001362999">
    <property type="component" value="Unassembled WGS sequence"/>
</dbReference>
<reference evidence="2 3" key="1">
    <citation type="journal article" date="2024" name="J Genomics">
        <title>Draft genome sequencing and assembly of Favolaschia claudopus CIRM-BRFM 2984 isolated from oak limbs.</title>
        <authorList>
            <person name="Navarro D."/>
            <person name="Drula E."/>
            <person name="Chaduli D."/>
            <person name="Cazenave R."/>
            <person name="Ahrendt S."/>
            <person name="Wang J."/>
            <person name="Lipzen A."/>
            <person name="Daum C."/>
            <person name="Barry K."/>
            <person name="Grigoriev I.V."/>
            <person name="Favel A."/>
            <person name="Rosso M.N."/>
            <person name="Martin F."/>
        </authorList>
    </citation>
    <scope>NUCLEOTIDE SEQUENCE [LARGE SCALE GENOMIC DNA]</scope>
    <source>
        <strain evidence="2 3">CIRM-BRFM 2984</strain>
    </source>
</reference>
<dbReference type="EMBL" id="JAWWNJ010000019">
    <property type="protein sequence ID" value="KAK7036272.1"/>
    <property type="molecule type" value="Genomic_DNA"/>
</dbReference>
<feature type="region of interest" description="Disordered" evidence="1">
    <location>
        <begin position="75"/>
        <end position="101"/>
    </location>
</feature>
<accession>A0AAW0CBM9</accession>
<feature type="compositionally biased region" description="Pro residues" evidence="1">
    <location>
        <begin position="151"/>
        <end position="163"/>
    </location>
</feature>
<keyword evidence="3" id="KW-1185">Reference proteome</keyword>
<evidence type="ECO:0000313" key="3">
    <source>
        <dbReference type="Proteomes" id="UP001362999"/>
    </source>
</evidence>
<sequence length="454" mass="49644">METLFNSSQCVRITGFESQVKVAATSHLRGWASQRQRRRRDTVPILDTPRPSCIVGRRGSAHTHVPIAVASAPIQQPARTVSTTPHHASDGESPRTQTMLPARSIPCRRPPLLNRYVALAPHEVPRTRGTVNAHATRSAFLTDVRNEAAPSSPPHSPSRPFPEPFIAQPQPNRPPTPSIPVIVDWQTRFRHRHLALHSTYIHPLPTYTELAHAYPIGCALDRAPGHMHMRSPLPRHAPLPSLALSSSLRTMTACRCGLVIGHAPSQGSLFDGLMAYTFDERPSAHRRAASGARPTQRGRVGGASTLYPRSGEGMCVPLFWTETPGPSPSSLLTSKRKHMRLALEMPPLLIASSRLWFFLQRSWGLASVIPALDTLTVFPTVVPFVHLGMSGSSDGKVRFGSGSGHFASNAEPERGVAFSNSLNLNLNAAFRFGSAFERVRTFLTSAVSDSQKKF</sequence>
<name>A0AAW0CBM9_9AGAR</name>
<feature type="compositionally biased region" description="Polar residues" evidence="1">
    <location>
        <begin position="75"/>
        <end position="86"/>
    </location>
</feature>
<proteinExistence type="predicted"/>
<evidence type="ECO:0000256" key="1">
    <source>
        <dbReference type="SAM" id="MobiDB-lite"/>
    </source>
</evidence>
<evidence type="ECO:0000313" key="2">
    <source>
        <dbReference type="EMBL" id="KAK7036272.1"/>
    </source>
</evidence>
<feature type="region of interest" description="Disordered" evidence="1">
    <location>
        <begin position="146"/>
        <end position="178"/>
    </location>
</feature>
<protein>
    <submittedName>
        <fullName evidence="2">Uncharacterized protein</fullName>
    </submittedName>
</protein>
<dbReference type="AlphaFoldDB" id="A0AAW0CBM9"/>